<keyword evidence="2" id="KW-1185">Reference proteome</keyword>
<evidence type="ECO:0000313" key="2">
    <source>
        <dbReference type="Proteomes" id="UP000309215"/>
    </source>
</evidence>
<evidence type="ECO:0000313" key="1">
    <source>
        <dbReference type="EMBL" id="TKC97956.1"/>
    </source>
</evidence>
<dbReference type="AlphaFoldDB" id="A0A4U1IVE6"/>
<proteinExistence type="predicted"/>
<name>A0A4U1IVE6_9BACT</name>
<reference evidence="1 2" key="1">
    <citation type="submission" date="2019-04" db="EMBL/GenBank/DDBJ databases">
        <authorList>
            <person name="Li Y."/>
            <person name="Wang J."/>
        </authorList>
    </citation>
    <scope>NUCLEOTIDE SEQUENCE [LARGE SCALE GENOMIC DNA]</scope>
    <source>
        <strain evidence="1 2">DSM 14668</strain>
    </source>
</reference>
<sequence>MRNRHGTRTKWAELCRSNEFSGRWVALENVEYKVGTIEPHEGDVVDRDTDIGALCSRMRASDRKECVIVHCADNGEP</sequence>
<gene>
    <name evidence="1" type="ORF">E8A74_43480</name>
</gene>
<protein>
    <submittedName>
        <fullName evidence="1">Uncharacterized protein</fullName>
    </submittedName>
</protein>
<dbReference type="Proteomes" id="UP000309215">
    <property type="component" value="Unassembled WGS sequence"/>
</dbReference>
<accession>A0A4U1IVE6</accession>
<dbReference type="RefSeq" id="WP_136935051.1">
    <property type="nucleotide sequence ID" value="NZ_SSMQ01000078.1"/>
</dbReference>
<comment type="caution">
    <text evidence="1">The sequence shown here is derived from an EMBL/GenBank/DDBJ whole genome shotgun (WGS) entry which is preliminary data.</text>
</comment>
<dbReference type="EMBL" id="SSMQ01000078">
    <property type="protein sequence ID" value="TKC97956.1"/>
    <property type="molecule type" value="Genomic_DNA"/>
</dbReference>
<dbReference type="OrthoDB" id="5517720at2"/>
<organism evidence="1 2">
    <name type="scientific">Polyangium fumosum</name>
    <dbReference type="NCBI Taxonomy" id="889272"/>
    <lineage>
        <taxon>Bacteria</taxon>
        <taxon>Pseudomonadati</taxon>
        <taxon>Myxococcota</taxon>
        <taxon>Polyangia</taxon>
        <taxon>Polyangiales</taxon>
        <taxon>Polyangiaceae</taxon>
        <taxon>Polyangium</taxon>
    </lineage>
</organism>